<reference evidence="5 6" key="1">
    <citation type="submission" date="2024-11" db="EMBL/GenBank/DDBJ databases">
        <title>Chromosome-level genome assembly of Eucalyptus globulus Labill. provides insights into its genome evolution.</title>
        <authorList>
            <person name="Li X."/>
        </authorList>
    </citation>
    <scope>NUCLEOTIDE SEQUENCE [LARGE SCALE GENOMIC DNA]</scope>
    <source>
        <strain evidence="5">CL2024</strain>
        <tissue evidence="5">Fresh tender leaves</tissue>
    </source>
</reference>
<keyword evidence="6" id="KW-1185">Reference proteome</keyword>
<dbReference type="CDD" id="cd07813">
    <property type="entry name" value="COQ10p_like"/>
    <property type="match status" value="1"/>
</dbReference>
<proteinExistence type="inferred from homology"/>
<protein>
    <recommendedName>
        <fullName evidence="4">Coenzyme Q-binding protein COQ10 START domain-containing protein</fullName>
    </recommendedName>
</protein>
<sequence>MPPFLSTCKSAGSIVVRKNWKRPVIEPASSYQQLQNCHQTRRLGCIAGAKAPSVHRPSDANEDLRILRGSLHGGGAVQTRRFLGCGDGEEGGALSKVYEERRVLGYSPVQLFDVVAAVDLYQDFSYPDGSFDAELEIGFKFLVESYVSRVELKRPQYIKTTVLQSTLFDHLINIWQYNSGPVPGSCNIYFLVDFKFQSPLCRPVASMFFREVVSRLVGSLSEHCCLIYGPGVPIQEDAYGQRAQKRGSWSRHILHRKDVGALKINSGAINKLTFIELFTLLVSHSLFISVIVIPSL</sequence>
<dbReference type="EMBL" id="JBJKBG010000006">
    <property type="protein sequence ID" value="KAL3734836.1"/>
    <property type="molecule type" value="Genomic_DNA"/>
</dbReference>
<dbReference type="SUPFAM" id="SSF55961">
    <property type="entry name" value="Bet v1-like"/>
    <property type="match status" value="1"/>
</dbReference>
<dbReference type="Pfam" id="PF03364">
    <property type="entry name" value="Polyketide_cyc"/>
    <property type="match status" value="1"/>
</dbReference>
<dbReference type="PANTHER" id="PTHR12901">
    <property type="entry name" value="SPERM PROTEIN HOMOLOG"/>
    <property type="match status" value="1"/>
</dbReference>
<feature type="domain" description="Coenzyme Q-binding protein COQ10 START" evidence="4">
    <location>
        <begin position="105"/>
        <end position="217"/>
    </location>
</feature>
<evidence type="ECO:0000256" key="1">
    <source>
        <dbReference type="ARBA" id="ARBA00006885"/>
    </source>
</evidence>
<evidence type="ECO:0000313" key="6">
    <source>
        <dbReference type="Proteomes" id="UP001634007"/>
    </source>
</evidence>
<dbReference type="Gene3D" id="3.30.530.20">
    <property type="match status" value="1"/>
</dbReference>
<comment type="function">
    <text evidence="3">Required for the function of coenzyme Q in the respiratory chain. May serve as a chaperone or may be involved in the transport of Q6 from its site of synthesis to the catalytic sites of the respiratory complexes.</text>
</comment>
<dbReference type="Proteomes" id="UP001634007">
    <property type="component" value="Unassembled WGS sequence"/>
</dbReference>
<evidence type="ECO:0000259" key="4">
    <source>
        <dbReference type="Pfam" id="PF03364"/>
    </source>
</evidence>
<organism evidence="5 6">
    <name type="scientific">Eucalyptus globulus</name>
    <name type="common">Tasmanian blue gum</name>
    <dbReference type="NCBI Taxonomy" id="34317"/>
    <lineage>
        <taxon>Eukaryota</taxon>
        <taxon>Viridiplantae</taxon>
        <taxon>Streptophyta</taxon>
        <taxon>Embryophyta</taxon>
        <taxon>Tracheophyta</taxon>
        <taxon>Spermatophyta</taxon>
        <taxon>Magnoliopsida</taxon>
        <taxon>eudicotyledons</taxon>
        <taxon>Gunneridae</taxon>
        <taxon>Pentapetalae</taxon>
        <taxon>rosids</taxon>
        <taxon>malvids</taxon>
        <taxon>Myrtales</taxon>
        <taxon>Myrtaceae</taxon>
        <taxon>Myrtoideae</taxon>
        <taxon>Eucalypteae</taxon>
        <taxon>Eucalyptus</taxon>
    </lineage>
</organism>
<comment type="subunit">
    <text evidence="2">Interacts with coenzyme Q.</text>
</comment>
<dbReference type="InterPro" id="IPR023393">
    <property type="entry name" value="START-like_dom_sf"/>
</dbReference>
<comment type="caution">
    <text evidence="5">The sequence shown here is derived from an EMBL/GenBank/DDBJ whole genome shotgun (WGS) entry which is preliminary data.</text>
</comment>
<dbReference type="InterPro" id="IPR005031">
    <property type="entry name" value="COQ10_START"/>
</dbReference>
<dbReference type="InterPro" id="IPR044996">
    <property type="entry name" value="COQ10-like"/>
</dbReference>
<accession>A0ABD3K438</accession>
<evidence type="ECO:0000256" key="2">
    <source>
        <dbReference type="ARBA" id="ARBA00011814"/>
    </source>
</evidence>
<evidence type="ECO:0000313" key="5">
    <source>
        <dbReference type="EMBL" id="KAL3734836.1"/>
    </source>
</evidence>
<dbReference type="AlphaFoldDB" id="A0ABD3K438"/>
<evidence type="ECO:0000256" key="3">
    <source>
        <dbReference type="ARBA" id="ARBA00024947"/>
    </source>
</evidence>
<gene>
    <name evidence="5" type="ORF">ACJRO7_024075</name>
</gene>
<dbReference type="PANTHER" id="PTHR12901:SF10">
    <property type="entry name" value="COENZYME Q-BINDING PROTEIN COQ10, MITOCHONDRIAL"/>
    <property type="match status" value="1"/>
</dbReference>
<name>A0ABD3K438_EUCGL</name>
<comment type="similarity">
    <text evidence="1">Belongs to the COQ10 family.</text>
</comment>